<organism evidence="1 2">
    <name type="scientific">Streptomyces longisporus</name>
    <dbReference type="NCBI Taxonomy" id="1948"/>
    <lineage>
        <taxon>Bacteria</taxon>
        <taxon>Bacillati</taxon>
        <taxon>Actinomycetota</taxon>
        <taxon>Actinomycetes</taxon>
        <taxon>Kitasatosporales</taxon>
        <taxon>Streptomycetaceae</taxon>
        <taxon>Streptomyces</taxon>
    </lineage>
</organism>
<gene>
    <name evidence="1" type="ORF">GCM10010276_18360</name>
</gene>
<reference evidence="1 2" key="1">
    <citation type="journal article" date="2019" name="Int. J. Syst. Evol. Microbiol.">
        <title>The Global Catalogue of Microorganisms (GCM) 10K type strain sequencing project: providing services to taxonomists for standard genome sequencing and annotation.</title>
        <authorList>
            <consortium name="The Broad Institute Genomics Platform"/>
            <consortium name="The Broad Institute Genome Sequencing Center for Infectious Disease"/>
            <person name="Wu L."/>
            <person name="Ma J."/>
        </authorList>
    </citation>
    <scope>NUCLEOTIDE SEQUENCE [LARGE SCALE GENOMIC DNA]</scope>
    <source>
        <strain evidence="1 2">JCM 4395</strain>
    </source>
</reference>
<comment type="caution">
    <text evidence="1">The sequence shown here is derived from an EMBL/GenBank/DDBJ whole genome shotgun (WGS) entry which is preliminary data.</text>
</comment>
<dbReference type="Proteomes" id="UP001501777">
    <property type="component" value="Unassembled WGS sequence"/>
</dbReference>
<sequence length="60" mass="6547">MFGSSGGKGSLMDRSSHVGQWLPDRGGFVWRVEWLTLALDTSQGPCVTWGCSNQESALFI</sequence>
<accession>A0ABN3LCC5</accession>
<dbReference type="EMBL" id="BAAASG010000005">
    <property type="protein sequence ID" value="GAA2481744.1"/>
    <property type="molecule type" value="Genomic_DNA"/>
</dbReference>
<proteinExistence type="predicted"/>
<evidence type="ECO:0000313" key="1">
    <source>
        <dbReference type="EMBL" id="GAA2481744.1"/>
    </source>
</evidence>
<name>A0ABN3LCC5_STRLO</name>
<evidence type="ECO:0000313" key="2">
    <source>
        <dbReference type="Proteomes" id="UP001501777"/>
    </source>
</evidence>
<keyword evidence="2" id="KW-1185">Reference proteome</keyword>
<protein>
    <submittedName>
        <fullName evidence="1">Uncharacterized protein</fullName>
    </submittedName>
</protein>